<keyword evidence="5 11" id="KW-0812">Transmembrane</keyword>
<evidence type="ECO:0000256" key="2">
    <source>
        <dbReference type="ARBA" id="ARBA00006983"/>
    </source>
</evidence>
<comment type="similarity">
    <text evidence="2">Belongs to the amino acid-polyamine-organocation (APC) superfamily. YAT (TC 2.A.3.10) family.</text>
</comment>
<dbReference type="PROSITE" id="PS00218">
    <property type="entry name" value="AMINO_ACID_PERMEASE_1"/>
    <property type="match status" value="1"/>
</dbReference>
<feature type="transmembrane region" description="Helical" evidence="11">
    <location>
        <begin position="498"/>
        <end position="517"/>
    </location>
</feature>
<sequence length="569" mass="62640">MNKKDLEKPEYLNYNPTAVSSSEDSEKPISIWRSMVDSFKPALPKNNIDDPTDTNLRRTLKNRHQQMIALGSSIGSGLFVGTGSALSTGGAASIVISWIVAGLAVFLTMQGAGEMSVSFPVSGSFNLYASQFIEPAVGFAIGWNYFLQFWVLLPLEIVAGSMIISFWNKDINPDVWVVILWVAISFITILPNYVYGEAELYFCLIKIIAVVGFIILGIVLIAGGGPTHDYIGGRYWRNPGPFNNGFHGFCSVLVTASFSYGGTEMIALTSAESANVRKSLPKAIKQVFWRIVLFYMGSIVMIATLVPSNDPRLLNGSSSVDVTASPFVIAVVNGGISGLPSVINAVVLISVLSVGNASVYACSRTLNSLSEQGMAPSQKWLYVDRAGRPIMAILSTLAFGLFAFIATDQEKQVAAFNWLLALSGLSSIFTWLSINVSHIRFRCAMSAQNRSIDELPFVAQTGVIGSYIGATLNILFLIAQLYVSIFPVGDSPSAENFFLGYLGFVTLILSWLFYKLWKREWRLFIRAKDIDVDRGRINIDIDILQQEMAEEKARLAEKPFYVRLYSYWC</sequence>
<feature type="compositionally biased region" description="Basic and acidic residues" evidence="10">
    <location>
        <begin position="1"/>
        <end position="10"/>
    </location>
</feature>
<feature type="transmembrane region" description="Helical" evidence="11">
    <location>
        <begin position="175"/>
        <end position="194"/>
    </location>
</feature>
<feature type="transmembrane region" description="Helical" evidence="11">
    <location>
        <begin position="200"/>
        <end position="222"/>
    </location>
</feature>
<keyword evidence="9" id="KW-0325">Glycoprotein</keyword>
<dbReference type="Gene3D" id="1.20.1740.10">
    <property type="entry name" value="Amino acid/polyamine transporter I"/>
    <property type="match status" value="1"/>
</dbReference>
<proteinExistence type="inferred from homology"/>
<feature type="transmembrane region" description="Helical" evidence="11">
    <location>
        <begin position="455"/>
        <end position="478"/>
    </location>
</feature>
<evidence type="ECO:0000256" key="9">
    <source>
        <dbReference type="ARBA" id="ARBA00023180"/>
    </source>
</evidence>
<dbReference type="STRING" id="1245528.M3HKV3"/>
<keyword evidence="4" id="KW-1003">Cell membrane</keyword>
<evidence type="ECO:0000259" key="12">
    <source>
        <dbReference type="Pfam" id="PF00324"/>
    </source>
</evidence>
<feature type="transmembrane region" description="Helical" evidence="11">
    <location>
        <begin position="149"/>
        <end position="168"/>
    </location>
</feature>
<name>M3HKV3_CANMX</name>
<accession>M3HKV3</accession>
<evidence type="ECO:0000256" key="4">
    <source>
        <dbReference type="ARBA" id="ARBA00022475"/>
    </source>
</evidence>
<comment type="subcellular location">
    <subcellularLocation>
        <location evidence="1">Cell membrane</location>
        <topology evidence="1">Multi-pass membrane protein</topology>
    </subcellularLocation>
</comment>
<feature type="transmembrane region" description="Helical" evidence="11">
    <location>
        <begin position="287"/>
        <end position="307"/>
    </location>
</feature>
<dbReference type="PIRSF" id="PIRSF006060">
    <property type="entry name" value="AA_transporter"/>
    <property type="match status" value="1"/>
</dbReference>
<feature type="transmembrane region" description="Helical" evidence="11">
    <location>
        <begin position="92"/>
        <end position="113"/>
    </location>
</feature>
<dbReference type="FunFam" id="1.20.1740.10:FF:000017">
    <property type="entry name" value="Amino acid permease"/>
    <property type="match status" value="1"/>
</dbReference>
<feature type="transmembrane region" description="Helical" evidence="11">
    <location>
        <begin position="67"/>
        <end position="86"/>
    </location>
</feature>
<reference evidence="13 14" key="1">
    <citation type="submission" date="2013-02" db="EMBL/GenBank/DDBJ databases">
        <title>Genome sequence of Candida maltosa Xu316, a potential industrial strain for xylitol and ethanol production.</title>
        <authorList>
            <person name="Yu J."/>
            <person name="Wang Q."/>
            <person name="Geng X."/>
            <person name="Bao W."/>
            <person name="He P."/>
            <person name="Cai J."/>
        </authorList>
    </citation>
    <scope>NUCLEOTIDE SEQUENCE [LARGE SCALE GENOMIC DNA]</scope>
    <source>
        <strain evidence="14">Xu316</strain>
    </source>
</reference>
<feature type="transmembrane region" description="Helical" evidence="11">
    <location>
        <begin position="389"/>
        <end position="407"/>
    </location>
</feature>
<evidence type="ECO:0000256" key="8">
    <source>
        <dbReference type="ARBA" id="ARBA00023136"/>
    </source>
</evidence>
<evidence type="ECO:0000256" key="3">
    <source>
        <dbReference type="ARBA" id="ARBA00022448"/>
    </source>
</evidence>
<evidence type="ECO:0000256" key="11">
    <source>
        <dbReference type="SAM" id="Phobius"/>
    </source>
</evidence>
<dbReference type="InterPro" id="IPR004841">
    <property type="entry name" value="AA-permease/SLC12A_dom"/>
</dbReference>
<dbReference type="AlphaFoldDB" id="M3HKV3"/>
<feature type="region of interest" description="Disordered" evidence="10">
    <location>
        <begin position="1"/>
        <end position="25"/>
    </location>
</feature>
<dbReference type="EMBL" id="AOGT01001308">
    <property type="protein sequence ID" value="EMG48017.1"/>
    <property type="molecule type" value="Genomic_DNA"/>
</dbReference>
<dbReference type="Proteomes" id="UP000011777">
    <property type="component" value="Unassembled WGS sequence"/>
</dbReference>
<keyword evidence="8 11" id="KW-0472">Membrane</keyword>
<dbReference type="HOGENOM" id="CLU_007946_12_0_1"/>
<keyword evidence="14" id="KW-1185">Reference proteome</keyword>
<dbReference type="GO" id="GO:0005886">
    <property type="term" value="C:plasma membrane"/>
    <property type="evidence" value="ECO:0007669"/>
    <property type="project" value="UniProtKB-SubCell"/>
</dbReference>
<organism evidence="13 14">
    <name type="scientific">Candida maltosa (strain Xu316)</name>
    <name type="common">Yeast</name>
    <dbReference type="NCBI Taxonomy" id="1245528"/>
    <lineage>
        <taxon>Eukaryota</taxon>
        <taxon>Fungi</taxon>
        <taxon>Dikarya</taxon>
        <taxon>Ascomycota</taxon>
        <taxon>Saccharomycotina</taxon>
        <taxon>Pichiomycetes</taxon>
        <taxon>Debaryomycetaceae</taxon>
        <taxon>Candida/Lodderomyces clade</taxon>
        <taxon>Candida</taxon>
    </lineage>
</organism>
<evidence type="ECO:0000256" key="1">
    <source>
        <dbReference type="ARBA" id="ARBA00004651"/>
    </source>
</evidence>
<gene>
    <name evidence="13" type="ORF">G210_1492</name>
</gene>
<dbReference type="GO" id="GO:0015171">
    <property type="term" value="F:amino acid transmembrane transporter activity"/>
    <property type="evidence" value="ECO:0007669"/>
    <property type="project" value="TreeGrafter"/>
</dbReference>
<keyword evidence="6" id="KW-0029">Amino-acid transport</keyword>
<dbReference type="NCBIfam" id="TIGR00913">
    <property type="entry name" value="2A0310"/>
    <property type="match status" value="1"/>
</dbReference>
<dbReference type="OMA" id="VSQCGVW"/>
<dbReference type="Pfam" id="PF00324">
    <property type="entry name" value="AA_permease"/>
    <property type="match status" value="1"/>
</dbReference>
<feature type="domain" description="Amino acid permease/ SLC12A" evidence="12">
    <location>
        <begin position="64"/>
        <end position="525"/>
    </location>
</feature>
<dbReference type="eggNOG" id="KOG1286">
    <property type="taxonomic scope" value="Eukaryota"/>
</dbReference>
<evidence type="ECO:0000313" key="13">
    <source>
        <dbReference type="EMBL" id="EMG48017.1"/>
    </source>
</evidence>
<evidence type="ECO:0000256" key="10">
    <source>
        <dbReference type="SAM" id="MobiDB-lite"/>
    </source>
</evidence>
<dbReference type="InterPro" id="IPR050524">
    <property type="entry name" value="APC_YAT"/>
</dbReference>
<dbReference type="PANTHER" id="PTHR43341:SF1">
    <property type="entry name" value="GENERAL AMINO-ACID PERMEASE GAP1"/>
    <property type="match status" value="1"/>
</dbReference>
<evidence type="ECO:0000256" key="5">
    <source>
        <dbReference type="ARBA" id="ARBA00022692"/>
    </source>
</evidence>
<feature type="transmembrane region" description="Helical" evidence="11">
    <location>
        <begin position="413"/>
        <end position="434"/>
    </location>
</feature>
<protein>
    <submittedName>
        <fullName evidence="13">Gap1 protein</fullName>
    </submittedName>
</protein>
<dbReference type="InterPro" id="IPR004840">
    <property type="entry name" value="Amino_acid_permease_CS"/>
</dbReference>
<keyword evidence="7 11" id="KW-1133">Transmembrane helix</keyword>
<feature type="transmembrane region" description="Helical" evidence="11">
    <location>
        <begin position="327"/>
        <end position="354"/>
    </location>
</feature>
<evidence type="ECO:0000313" key="14">
    <source>
        <dbReference type="Proteomes" id="UP000011777"/>
    </source>
</evidence>
<keyword evidence="3" id="KW-0813">Transport</keyword>
<dbReference type="InterPro" id="IPR004762">
    <property type="entry name" value="Amino_acid_permease_fungi"/>
</dbReference>
<comment type="caution">
    <text evidence="13">The sequence shown here is derived from an EMBL/GenBank/DDBJ whole genome shotgun (WGS) entry which is preliminary data.</text>
</comment>
<dbReference type="OrthoDB" id="3900342at2759"/>
<dbReference type="PANTHER" id="PTHR43341">
    <property type="entry name" value="AMINO ACID PERMEASE"/>
    <property type="match status" value="1"/>
</dbReference>
<evidence type="ECO:0000256" key="6">
    <source>
        <dbReference type="ARBA" id="ARBA00022970"/>
    </source>
</evidence>
<evidence type="ECO:0000256" key="7">
    <source>
        <dbReference type="ARBA" id="ARBA00022989"/>
    </source>
</evidence>